<dbReference type="EMBL" id="NJGI01000005">
    <property type="protein sequence ID" value="PGH20454.1"/>
    <property type="molecule type" value="Genomic_DNA"/>
</dbReference>
<evidence type="ECO:0000256" key="1">
    <source>
        <dbReference type="SAM" id="Phobius"/>
    </source>
</evidence>
<sequence>MSVKIKLEKKGKIINAFTGFSWTIFFFGFWVPAIRNKSKGLGLFLLFFIIKIFFFIVIIHQNIEILENLQKYGYFDISYSFLTPYLILFSTFLINIWLSYYYNKYHTTYLLIDGYYPLENDEFSKAILKDYTYLPYTKEELEDNDKMEKYKILSTFARKEERKKVKIFFIILIIFYVILFLLIYFNRRAHGF</sequence>
<feature type="transmembrane region" description="Helical" evidence="1">
    <location>
        <begin position="167"/>
        <end position="185"/>
    </location>
</feature>
<keyword evidence="1" id="KW-0472">Membrane</keyword>
<keyword evidence="1" id="KW-0812">Transmembrane</keyword>
<feature type="transmembrane region" description="Helical" evidence="1">
    <location>
        <begin position="83"/>
        <end position="102"/>
    </location>
</feature>
<evidence type="ECO:0000313" key="2">
    <source>
        <dbReference type="EMBL" id="PGH20454.1"/>
    </source>
</evidence>
<feature type="transmembrane region" description="Helical" evidence="1">
    <location>
        <begin position="43"/>
        <end position="63"/>
    </location>
</feature>
<reference evidence="2 3" key="1">
    <citation type="submission" date="2017-06" db="EMBL/GenBank/DDBJ databases">
        <title>Genome sequencing of Fusobacterium nucleatum subsp. polymorphum KCOM 1232 (=ChDC F37).</title>
        <authorList>
            <person name="Kook J.-K."/>
            <person name="Park S.-N."/>
            <person name="Lim Y.K."/>
            <person name="Roh H."/>
        </authorList>
    </citation>
    <scope>NUCLEOTIDE SEQUENCE [LARGE SCALE GENOMIC DNA]</scope>
    <source>
        <strain evidence="3">KCOM 1232 ( ChDC F37)</strain>
    </source>
</reference>
<keyword evidence="1" id="KW-1133">Transmembrane helix</keyword>
<comment type="caution">
    <text evidence="2">The sequence shown here is derived from an EMBL/GenBank/DDBJ whole genome shotgun (WGS) entry which is preliminary data.</text>
</comment>
<accession>A0A2B7Y8Q4</accession>
<dbReference type="AlphaFoldDB" id="A0A2B7Y8Q4"/>
<evidence type="ECO:0000313" key="3">
    <source>
        <dbReference type="Proteomes" id="UP000222862"/>
    </source>
</evidence>
<organism evidence="2 3">
    <name type="scientific">Fusobacterium nucleatum subsp. polymorphum</name>
    <name type="common">Fusobacterium polymorphum</name>
    <dbReference type="NCBI Taxonomy" id="76857"/>
    <lineage>
        <taxon>Bacteria</taxon>
        <taxon>Fusobacteriati</taxon>
        <taxon>Fusobacteriota</taxon>
        <taxon>Fusobacteriia</taxon>
        <taxon>Fusobacteriales</taxon>
        <taxon>Fusobacteriaceae</taxon>
        <taxon>Fusobacterium</taxon>
    </lineage>
</organism>
<name>A0A2B7Y8Q4_FUSNP</name>
<feature type="transmembrane region" description="Helical" evidence="1">
    <location>
        <begin position="12"/>
        <end position="31"/>
    </location>
</feature>
<gene>
    <name evidence="2" type="ORF">RN96_09640</name>
</gene>
<protein>
    <submittedName>
        <fullName evidence="2">HrgC protein</fullName>
    </submittedName>
</protein>
<dbReference type="RefSeq" id="WP_098703258.1">
    <property type="nucleotide sequence ID" value="NZ_NJGI01000005.1"/>
</dbReference>
<dbReference type="Proteomes" id="UP000222862">
    <property type="component" value="Unassembled WGS sequence"/>
</dbReference>
<proteinExistence type="predicted"/>